<evidence type="ECO:0000256" key="9">
    <source>
        <dbReference type="ARBA" id="ARBA00023180"/>
    </source>
</evidence>
<dbReference type="GO" id="GO:0006893">
    <property type="term" value="P:Golgi to plasma membrane transport"/>
    <property type="evidence" value="ECO:0000318"/>
    <property type="project" value="GO_Central"/>
</dbReference>
<keyword evidence="5" id="KW-0732">Signal</keyword>
<evidence type="ECO:0000256" key="3">
    <source>
        <dbReference type="ARBA" id="ARBA00022483"/>
    </source>
</evidence>
<dbReference type="InterPro" id="IPR016159">
    <property type="entry name" value="Cullin_repeat-like_dom_sf"/>
</dbReference>
<dbReference type="Pfam" id="PF16528">
    <property type="entry name" value="Exo84_C"/>
    <property type="match status" value="1"/>
</dbReference>
<sequence>MVEEKHCCLSQNYMVVAENPISQAKAESAILQDSIVKQVNENEKAGWRAALNPQFSNFTVSQFKRLLGVKPTRKGDLKGIPILTHPKLLKLPQEFDARVAWPQCSTIGRILGDLSWFYFHSFVFPPEFAYCSFLGHCGSCWAFGAAESLSDRFCIHYGLNISLSANDIIACCGYLCGDGCDGGYPLEAWKYFVRKGVVTEECDPYFDNKGCSHPGCEPGYPTPQCKRKCVKENLLWSKSKHFGINAYLINSDPYSIMTEVYKNGPVEVSFTVYEDFAHYKSGVYKHINGEEMGGHAVKLIGWGTSEDGEDYWLLANQWNRGWGDDGYFKIRRGTNECGIEEEVVAGMPSAKNLNVELDVSDALLDASICKSRKSTGWKRQMRMESSEEEDDFPCIESVTPQSKIDSIYQSKTEKGIRKICFELLDLKDAVENLCGNTRTKCLAFLRLSEEVVETEHELNELRKHISAQGILVQDLMNGVCRELDEWSRTSGDVQEANESSRSSDYGDTFMNDMEDENMLFLENIDVLLAEHKIEEVIEAIDAKERSHPELKSSGDTSPTEPSSFKSALSKRKKMLENQLVEITERPSIGIVELKKALSALLKLGRGSLAHQLLVNSYRSRLRKSIEAFLPLCPCYPETYSATLSNLVFSTISLATKESGAMFGDNPVYSNRIIQWAEREIEYFVRLVKEHAPPSDGAPALHAASVCVQASLNHCNALEKQGLKLSKLLLVLLHPYMEEVLELNYIRARKAVLDFASSDEGKPLSPRFASPLSTFATTSDTLLVESGMKFIYIVKEIVEKLTQLVILHFGANILTRISHLFDKYVDSLIKALPGLSEDDNLTELKEPVPFRAETDSQQLALLGTAFTIAEELLPMVVSRIWNVLNESKEVGSENVMPAANNTVELKDWRRQLQHSLDKLRDNFCRQYVVNFIYSRDGDARLDAQIYLSGVGQDTIWDADPLPSLPFQALFGKLQQLATVAGDVLLGREKIQKVLLARLTETVVMWLSDEQEFWSVLEDESAPLQPLGLQQLILDMHFTVEIARFAGYPSRHVHQISSDIIARAVRTFSARGVDPQSALPEDEWFTETAKGAINKLLLGGSGSDTSEIDDEHIIMHDEGMSDSDGSPSSLSSADSSESFASAEMGDLDSPVYLSDPES</sequence>
<dbReference type="FunFam" id="1.20.58.1220:FF:000005">
    <property type="entry name" value="Os07g0568000 protein"/>
    <property type="match status" value="1"/>
</dbReference>
<dbReference type="GO" id="GO:0006887">
    <property type="term" value="P:exocytosis"/>
    <property type="evidence" value="ECO:0007669"/>
    <property type="project" value="UniProtKB-KW"/>
</dbReference>
<keyword evidence="3" id="KW-0268">Exocytosis</keyword>
<feature type="region of interest" description="Disordered" evidence="10">
    <location>
        <begin position="1115"/>
        <end position="1156"/>
    </location>
</feature>
<keyword evidence="7" id="KW-0788">Thiol protease</keyword>
<evidence type="ECO:0000313" key="12">
    <source>
        <dbReference type="EnsemblPlants" id="Solyc02g069080.3.1"/>
    </source>
</evidence>
<dbReference type="Proteomes" id="UP000004994">
    <property type="component" value="Chromosome 2"/>
</dbReference>
<feature type="domain" description="Peptidase C1A papain C-terminal" evidence="11">
    <location>
        <begin position="91"/>
        <end position="347"/>
    </location>
</feature>
<feature type="compositionally biased region" description="Low complexity" evidence="10">
    <location>
        <begin position="1120"/>
        <end position="1140"/>
    </location>
</feature>
<dbReference type="InterPro" id="IPR042561">
    <property type="entry name" value="Exo84_C_1"/>
</dbReference>
<dbReference type="PRINTS" id="PR00705">
    <property type="entry name" value="PAPAIN"/>
</dbReference>
<dbReference type="InterPro" id="IPR032403">
    <property type="entry name" value="Exo84_C"/>
</dbReference>
<evidence type="ECO:0000259" key="11">
    <source>
        <dbReference type="SMART" id="SM00645"/>
    </source>
</evidence>
<dbReference type="InterPro" id="IPR025660">
    <property type="entry name" value="Pept_his_AS"/>
</dbReference>
<organism evidence="12">
    <name type="scientific">Solanum lycopersicum</name>
    <name type="common">Tomato</name>
    <name type="synonym">Lycopersicon esculentum</name>
    <dbReference type="NCBI Taxonomy" id="4081"/>
    <lineage>
        <taxon>Eukaryota</taxon>
        <taxon>Viridiplantae</taxon>
        <taxon>Streptophyta</taxon>
        <taxon>Embryophyta</taxon>
        <taxon>Tracheophyta</taxon>
        <taxon>Spermatophyta</taxon>
        <taxon>Magnoliopsida</taxon>
        <taxon>eudicotyledons</taxon>
        <taxon>Gunneridae</taxon>
        <taxon>Pentapetalae</taxon>
        <taxon>asterids</taxon>
        <taxon>lamiids</taxon>
        <taxon>Solanales</taxon>
        <taxon>Solanaceae</taxon>
        <taxon>Solanoideae</taxon>
        <taxon>Solaneae</taxon>
        <taxon>Solanum</taxon>
        <taxon>Solanum subgen. Lycopersicon</taxon>
    </lineage>
</organism>
<evidence type="ECO:0000256" key="6">
    <source>
        <dbReference type="ARBA" id="ARBA00022801"/>
    </source>
</evidence>
<dbReference type="GO" id="GO:0006508">
    <property type="term" value="P:proteolysis"/>
    <property type="evidence" value="ECO:0007669"/>
    <property type="project" value="UniProtKB-KW"/>
</dbReference>
<keyword evidence="13" id="KW-1185">Reference proteome</keyword>
<keyword evidence="2" id="KW-0813">Transport</keyword>
<evidence type="ECO:0000256" key="1">
    <source>
        <dbReference type="ARBA" id="ARBA00007210"/>
    </source>
</evidence>
<dbReference type="Pfam" id="PF08127">
    <property type="entry name" value="Propeptide_C1"/>
    <property type="match status" value="1"/>
</dbReference>
<feature type="compositionally biased region" description="Polar residues" evidence="10">
    <location>
        <begin position="553"/>
        <end position="566"/>
    </location>
</feature>
<dbReference type="GO" id="GO:0004197">
    <property type="term" value="F:cysteine-type endopeptidase activity"/>
    <property type="evidence" value="ECO:0007669"/>
    <property type="project" value="InterPro"/>
</dbReference>
<evidence type="ECO:0000256" key="5">
    <source>
        <dbReference type="ARBA" id="ARBA00022729"/>
    </source>
</evidence>
<dbReference type="Gene3D" id="3.90.70.10">
    <property type="entry name" value="Cysteine proteinases"/>
    <property type="match status" value="1"/>
</dbReference>
<dbReference type="CDD" id="cd02620">
    <property type="entry name" value="Peptidase_C1A_CathepsinB"/>
    <property type="match status" value="1"/>
</dbReference>
<dbReference type="InterPro" id="IPR038765">
    <property type="entry name" value="Papain-like_cys_pep_sf"/>
</dbReference>
<reference evidence="12" key="1">
    <citation type="journal article" date="2012" name="Nature">
        <title>The tomato genome sequence provides insights into fleshy fruit evolution.</title>
        <authorList>
            <consortium name="Tomato Genome Consortium"/>
        </authorList>
    </citation>
    <scope>NUCLEOTIDE SEQUENCE [LARGE SCALE GENOMIC DNA]</scope>
    <source>
        <strain evidence="12">cv. Heinz 1706</strain>
    </source>
</reference>
<keyword evidence="8" id="KW-1015">Disulfide bond</keyword>
<dbReference type="PaxDb" id="4081-Solyc02g069080.2.1"/>
<dbReference type="OMA" id="NDIIACC"/>
<evidence type="ECO:0000256" key="7">
    <source>
        <dbReference type="ARBA" id="ARBA00022807"/>
    </source>
</evidence>
<dbReference type="Gene3D" id="1.20.58.1220">
    <property type="entry name" value="Exo84p, C-terminal helical domain"/>
    <property type="match status" value="1"/>
</dbReference>
<reference evidence="12" key="2">
    <citation type="submission" date="2019-01" db="UniProtKB">
        <authorList>
            <consortium name="EnsemblPlants"/>
        </authorList>
    </citation>
    <scope>IDENTIFICATION</scope>
    <source>
        <strain evidence="12">cv. Heinz 1706</strain>
    </source>
</reference>
<dbReference type="Gramene" id="Solyc02g069080.3.1">
    <property type="protein sequence ID" value="Solyc02g069080.3.1"/>
    <property type="gene ID" value="Solyc02g069080.3"/>
</dbReference>
<dbReference type="Pfam" id="PF00112">
    <property type="entry name" value="Peptidase_C1"/>
    <property type="match status" value="1"/>
</dbReference>
<keyword evidence="6" id="KW-0378">Hydrolase</keyword>
<dbReference type="FunCoup" id="A0A3Q7F171">
    <property type="interactions" value="1597"/>
</dbReference>
<dbReference type="InterPro" id="IPR042560">
    <property type="entry name" value="Exo84_C_2"/>
</dbReference>
<dbReference type="Gene3D" id="1.20.58.1210">
    <property type="entry name" value="Exo84p, N-terminal helical domain"/>
    <property type="match status" value="1"/>
</dbReference>
<keyword evidence="9" id="KW-0325">Glycoprotein</keyword>
<dbReference type="GO" id="GO:0008104">
    <property type="term" value="P:intracellular protein localization"/>
    <property type="evidence" value="ECO:0000318"/>
    <property type="project" value="GO_Central"/>
</dbReference>
<comment type="similarity">
    <text evidence="1">Belongs to the EXO84 family.</text>
</comment>
<dbReference type="PANTHER" id="PTHR21426">
    <property type="entry name" value="EXOCYST COMPLEX COMPONENT 8"/>
    <property type="match status" value="1"/>
</dbReference>
<dbReference type="InterPro" id="IPR012599">
    <property type="entry name" value="Propeptide_C1A"/>
</dbReference>
<evidence type="ECO:0000313" key="13">
    <source>
        <dbReference type="Proteomes" id="UP000004994"/>
    </source>
</evidence>
<name>A0A3Q7F171_SOLLC</name>
<feature type="region of interest" description="Disordered" evidence="10">
    <location>
        <begin position="544"/>
        <end position="567"/>
    </location>
</feature>
<evidence type="ECO:0000256" key="10">
    <source>
        <dbReference type="SAM" id="MobiDB-lite"/>
    </source>
</evidence>
<keyword evidence="4" id="KW-0645">Protease</keyword>
<dbReference type="InterPro" id="IPR000668">
    <property type="entry name" value="Peptidase_C1A_C"/>
</dbReference>
<dbReference type="FunFam" id="3.90.70.10:FF:000081">
    <property type="entry name" value="cathepsin B-like protease 2"/>
    <property type="match status" value="1"/>
</dbReference>
<evidence type="ECO:0000256" key="2">
    <source>
        <dbReference type="ARBA" id="ARBA00022448"/>
    </source>
</evidence>
<dbReference type="AlphaFoldDB" id="A0A3Q7F171"/>
<evidence type="ECO:0000256" key="4">
    <source>
        <dbReference type="ARBA" id="ARBA00022670"/>
    </source>
</evidence>
<dbReference type="InterPro" id="IPR033961">
    <property type="entry name" value="Exo84"/>
</dbReference>
<dbReference type="InParanoid" id="A0A3Q7F171"/>
<dbReference type="STRING" id="4081.A0A3Q7F171"/>
<protein>
    <recommendedName>
        <fullName evidence="11">Peptidase C1A papain C-terminal domain-containing protein</fullName>
    </recommendedName>
</protein>
<dbReference type="EnsemblPlants" id="Solyc02g069080.3.1">
    <property type="protein sequence ID" value="Solyc02g069080.3.1"/>
    <property type="gene ID" value="Solyc02g069080.3"/>
</dbReference>
<accession>A0A3Q7F171</accession>
<dbReference type="PROSITE" id="PS00639">
    <property type="entry name" value="THIOL_PROTEASE_HIS"/>
    <property type="match status" value="1"/>
</dbReference>
<dbReference type="SMART" id="SM00645">
    <property type="entry name" value="Pept_C1"/>
    <property type="match status" value="1"/>
</dbReference>
<dbReference type="PANTHER" id="PTHR21426:SF2">
    <property type="entry name" value="EXOCYST COMPLEX COMPONENT EXO84C"/>
    <property type="match status" value="1"/>
</dbReference>
<dbReference type="SUPFAM" id="SSF74788">
    <property type="entry name" value="Cullin repeat-like"/>
    <property type="match status" value="1"/>
</dbReference>
<proteinExistence type="inferred from homology"/>
<dbReference type="SUPFAM" id="SSF54001">
    <property type="entry name" value="Cysteine proteinases"/>
    <property type="match status" value="1"/>
</dbReference>
<evidence type="ECO:0000256" key="8">
    <source>
        <dbReference type="ARBA" id="ARBA00023157"/>
    </source>
</evidence>
<dbReference type="GO" id="GO:0000145">
    <property type="term" value="C:exocyst"/>
    <property type="evidence" value="ECO:0000318"/>
    <property type="project" value="GO_Central"/>
</dbReference>